<evidence type="ECO:0000313" key="2">
    <source>
        <dbReference type="Proteomes" id="UP000236509"/>
    </source>
</evidence>
<accession>A0A7U7JQX1</accession>
<dbReference type="Proteomes" id="UP000236509">
    <property type="component" value="Unassembled WGS sequence"/>
</dbReference>
<keyword evidence="2" id="KW-1185">Reference proteome</keyword>
<organism evidence="1 2">
    <name type="scientific">Staphylococcus argenteus</name>
    <dbReference type="NCBI Taxonomy" id="985002"/>
    <lineage>
        <taxon>Bacteria</taxon>
        <taxon>Bacillati</taxon>
        <taxon>Bacillota</taxon>
        <taxon>Bacilli</taxon>
        <taxon>Bacillales</taxon>
        <taxon>Staphylococcaceae</taxon>
        <taxon>Staphylococcus</taxon>
    </lineage>
</organism>
<proteinExistence type="predicted"/>
<gene>
    <name evidence="1" type="ORF">BN1326_140081</name>
</gene>
<sequence length="33" mass="3770">MVVYLKVNIQGKGGYFEDDRRSFKKHISGGVIK</sequence>
<name>A0A7U7JQX1_9STAP</name>
<reference evidence="1 2" key="1">
    <citation type="submission" date="2015-04" db="EMBL/GenBank/DDBJ databases">
        <authorList>
            <person name="Cao L."/>
            <person name="Gao C.H."/>
        </authorList>
    </citation>
    <scope>NUCLEOTIDE SEQUENCE [LARGE SCALE GENOMIC DNA]</scope>
    <source>
        <strain evidence="1 2">SH3</strain>
    </source>
</reference>
<protein>
    <submittedName>
        <fullName evidence="1">Uncharacterized protein</fullName>
    </submittedName>
</protein>
<evidence type="ECO:0000313" key="1">
    <source>
        <dbReference type="EMBL" id="CRI14089.1"/>
    </source>
</evidence>
<dbReference type="AlphaFoldDB" id="A0A7U7JQX1"/>
<dbReference type="EMBL" id="CVOU01000006">
    <property type="protein sequence ID" value="CRI14089.1"/>
    <property type="molecule type" value="Genomic_DNA"/>
</dbReference>
<comment type="caution">
    <text evidence="1">The sequence shown here is derived from an EMBL/GenBank/DDBJ whole genome shotgun (WGS) entry which is preliminary data.</text>
</comment>